<protein>
    <submittedName>
        <fullName evidence="1">Uncharacterized protein</fullName>
    </submittedName>
</protein>
<dbReference type="EMBL" id="JACEIK010004861">
    <property type="protein sequence ID" value="MCD9646602.1"/>
    <property type="molecule type" value="Genomic_DNA"/>
</dbReference>
<evidence type="ECO:0000313" key="2">
    <source>
        <dbReference type="Proteomes" id="UP000823775"/>
    </source>
</evidence>
<name>A0ABS8VJE6_DATST</name>
<comment type="caution">
    <text evidence="1">The sequence shown here is derived from an EMBL/GenBank/DDBJ whole genome shotgun (WGS) entry which is preliminary data.</text>
</comment>
<gene>
    <name evidence="1" type="ORF">HAX54_036601</name>
</gene>
<proteinExistence type="predicted"/>
<evidence type="ECO:0000313" key="1">
    <source>
        <dbReference type="EMBL" id="MCD9646602.1"/>
    </source>
</evidence>
<sequence length="78" mass="8463">MVEVIDRHSLNCPSVMEARFDMSEGAKENPDCLNLNAPLSPPGPFSSLKLNLESMLEGMVSGSSFNNMFEGGLTEEPD</sequence>
<reference evidence="1 2" key="1">
    <citation type="journal article" date="2021" name="BMC Genomics">
        <title>Datura genome reveals duplications of psychoactive alkaloid biosynthetic genes and high mutation rate following tissue culture.</title>
        <authorList>
            <person name="Rajewski A."/>
            <person name="Carter-House D."/>
            <person name="Stajich J."/>
            <person name="Litt A."/>
        </authorList>
    </citation>
    <scope>NUCLEOTIDE SEQUENCE [LARGE SCALE GENOMIC DNA]</scope>
    <source>
        <strain evidence="1">AR-01</strain>
    </source>
</reference>
<keyword evidence="2" id="KW-1185">Reference proteome</keyword>
<dbReference type="Proteomes" id="UP000823775">
    <property type="component" value="Unassembled WGS sequence"/>
</dbReference>
<accession>A0ABS8VJE6</accession>
<organism evidence="1 2">
    <name type="scientific">Datura stramonium</name>
    <name type="common">Jimsonweed</name>
    <name type="synonym">Common thornapple</name>
    <dbReference type="NCBI Taxonomy" id="4076"/>
    <lineage>
        <taxon>Eukaryota</taxon>
        <taxon>Viridiplantae</taxon>
        <taxon>Streptophyta</taxon>
        <taxon>Embryophyta</taxon>
        <taxon>Tracheophyta</taxon>
        <taxon>Spermatophyta</taxon>
        <taxon>Magnoliopsida</taxon>
        <taxon>eudicotyledons</taxon>
        <taxon>Gunneridae</taxon>
        <taxon>Pentapetalae</taxon>
        <taxon>asterids</taxon>
        <taxon>lamiids</taxon>
        <taxon>Solanales</taxon>
        <taxon>Solanaceae</taxon>
        <taxon>Solanoideae</taxon>
        <taxon>Datureae</taxon>
        <taxon>Datura</taxon>
    </lineage>
</organism>